<evidence type="ECO:0000313" key="6">
    <source>
        <dbReference type="Proteomes" id="UP001153069"/>
    </source>
</evidence>
<dbReference type="GO" id="GO:0009536">
    <property type="term" value="C:plastid"/>
    <property type="evidence" value="ECO:0007669"/>
    <property type="project" value="UniProtKB-SubCell"/>
</dbReference>
<evidence type="ECO:0000256" key="1">
    <source>
        <dbReference type="ARBA" id="ARBA00004474"/>
    </source>
</evidence>
<keyword evidence="2" id="KW-0934">Plastid</keyword>
<name>A0A9N8HGP4_9STRA</name>
<evidence type="ECO:0000256" key="2">
    <source>
        <dbReference type="ARBA" id="ARBA00022640"/>
    </source>
</evidence>
<feature type="domain" description="Plastid lipid-associated protein/fibrillin conserved" evidence="4">
    <location>
        <begin position="90"/>
        <end position="255"/>
    </location>
</feature>
<dbReference type="AlphaFoldDB" id="A0A9N8HGP4"/>
<evidence type="ECO:0000259" key="4">
    <source>
        <dbReference type="Pfam" id="PF04755"/>
    </source>
</evidence>
<dbReference type="Pfam" id="PF04755">
    <property type="entry name" value="PAP_fibrillin"/>
    <property type="match status" value="1"/>
</dbReference>
<feature type="chain" id="PRO_5040216916" description="Plastid lipid-associated protein/fibrillin conserved domain-containing protein" evidence="3">
    <location>
        <begin position="27"/>
        <end position="293"/>
    </location>
</feature>
<evidence type="ECO:0000256" key="3">
    <source>
        <dbReference type="SAM" id="SignalP"/>
    </source>
</evidence>
<organism evidence="5 6">
    <name type="scientific">Seminavis robusta</name>
    <dbReference type="NCBI Taxonomy" id="568900"/>
    <lineage>
        <taxon>Eukaryota</taxon>
        <taxon>Sar</taxon>
        <taxon>Stramenopiles</taxon>
        <taxon>Ochrophyta</taxon>
        <taxon>Bacillariophyta</taxon>
        <taxon>Bacillariophyceae</taxon>
        <taxon>Bacillariophycidae</taxon>
        <taxon>Naviculales</taxon>
        <taxon>Naviculaceae</taxon>
        <taxon>Seminavis</taxon>
    </lineage>
</organism>
<keyword evidence="3" id="KW-0732">Signal</keyword>
<dbReference type="PANTHER" id="PTHR31906">
    <property type="entry name" value="PLASTID-LIPID-ASSOCIATED PROTEIN 4, CHLOROPLASTIC-RELATED"/>
    <property type="match status" value="1"/>
</dbReference>
<comment type="caution">
    <text evidence="5">The sequence shown here is derived from an EMBL/GenBank/DDBJ whole genome shotgun (WGS) entry which is preliminary data.</text>
</comment>
<proteinExistence type="predicted"/>
<accession>A0A9N8HGP4</accession>
<sequence>MMSSTTFARRFSLVGILLLSLELVSSFTPQSPSISISSRTSTRVFSEATVAPKGFGAVQEKPTKRQAEEDTRPVDVIKDELVNLIPSMTGQEDEFRRVEQLVNALEDKYTPSQTLGFLNLAMAGEWQLLFSTNLASPGNPAKFRLRELFQKIETSNLKGTITNQAVWDLADDQDFSFDATGTFSVVCPYTINQGARMVVEEECDHVLRLGEGSKVPKDVQGLVGRLHRAMPKELFDPQDHAMDTTYLDVDLRIVRMTGPRLEGVRGIFMRRGSLQIDPTATTNNSDDNNNSME</sequence>
<evidence type="ECO:0000313" key="5">
    <source>
        <dbReference type="EMBL" id="CAB9514373.1"/>
    </source>
</evidence>
<dbReference type="InterPro" id="IPR039633">
    <property type="entry name" value="PAP"/>
</dbReference>
<keyword evidence="6" id="KW-1185">Reference proteome</keyword>
<comment type="subcellular location">
    <subcellularLocation>
        <location evidence="1">Plastid</location>
    </subcellularLocation>
</comment>
<feature type="signal peptide" evidence="3">
    <location>
        <begin position="1"/>
        <end position="26"/>
    </location>
</feature>
<protein>
    <recommendedName>
        <fullName evidence="4">Plastid lipid-associated protein/fibrillin conserved domain-containing protein</fullName>
    </recommendedName>
</protein>
<dbReference type="EMBL" id="CAICTM010000649">
    <property type="protein sequence ID" value="CAB9514373.1"/>
    <property type="molecule type" value="Genomic_DNA"/>
</dbReference>
<dbReference type="Proteomes" id="UP001153069">
    <property type="component" value="Unassembled WGS sequence"/>
</dbReference>
<gene>
    <name evidence="5" type="ORF">SEMRO_650_G181300.1</name>
</gene>
<dbReference type="InterPro" id="IPR006843">
    <property type="entry name" value="PAP/fibrillin_dom"/>
</dbReference>
<dbReference type="OrthoDB" id="5194at2759"/>
<reference evidence="5" key="1">
    <citation type="submission" date="2020-06" db="EMBL/GenBank/DDBJ databases">
        <authorList>
            <consortium name="Plant Systems Biology data submission"/>
        </authorList>
    </citation>
    <scope>NUCLEOTIDE SEQUENCE</scope>
    <source>
        <strain evidence="5">D6</strain>
    </source>
</reference>